<name>A0A6J6GIH2_9ZZZZ</name>
<sequence length="326" mass="35904">MTRGCDSVDSGGVDQQPPLTPTQQRLLDQLRRDGDPLVFDADEIDDLVRRAHDVVAEVSARLGGERLVVSKGFLTQVHGCEARHLLPDSFRWNAATARGFVSHRAIELAAHWQGDPAPEVLVDEAIARLADQASYQGDFIAGLTDADRAELRAGAVERVTRFLQDFPPVPARSQPVYEARTRWAPPGCIELVGKTDLVIGRPNGRVSTKLVIDLKTGWPSPTHRDDLRFYALLETVVRRVPPRRLVTYYLDSAEADVEDVSMAVLETALARLEGGVRRHAELVADARPPLKRPGRSCRWCPALVTCDEGRAHLAALDDDGSQGFDD</sequence>
<evidence type="ECO:0000313" key="3">
    <source>
        <dbReference type="EMBL" id="CAB4601027.1"/>
    </source>
</evidence>
<reference evidence="3" key="1">
    <citation type="submission" date="2020-05" db="EMBL/GenBank/DDBJ databases">
        <authorList>
            <person name="Chiriac C."/>
            <person name="Salcher M."/>
            <person name="Ghai R."/>
            <person name="Kavagutti S V."/>
        </authorList>
    </citation>
    <scope>NUCLEOTIDE SEQUENCE</scope>
</reference>
<dbReference type="InterPro" id="IPR038726">
    <property type="entry name" value="PDDEXK_AddAB-type"/>
</dbReference>
<proteinExistence type="predicted"/>
<dbReference type="Gene3D" id="3.90.320.10">
    <property type="match status" value="1"/>
</dbReference>
<evidence type="ECO:0000259" key="2">
    <source>
        <dbReference type="Pfam" id="PF12705"/>
    </source>
</evidence>
<gene>
    <name evidence="3" type="ORF">UFOPK1493_04323</name>
</gene>
<accession>A0A6J6GIH2</accession>
<dbReference type="Pfam" id="PF12705">
    <property type="entry name" value="PDDEXK_1"/>
    <property type="match status" value="1"/>
</dbReference>
<dbReference type="AlphaFoldDB" id="A0A6J6GIH2"/>
<protein>
    <submittedName>
        <fullName evidence="3">Unannotated protein</fullName>
    </submittedName>
</protein>
<evidence type="ECO:0000256" key="1">
    <source>
        <dbReference type="SAM" id="MobiDB-lite"/>
    </source>
</evidence>
<feature type="domain" description="PD-(D/E)XK endonuclease-like" evidence="2">
    <location>
        <begin position="75"/>
        <end position="306"/>
    </location>
</feature>
<feature type="region of interest" description="Disordered" evidence="1">
    <location>
        <begin position="1"/>
        <end position="21"/>
    </location>
</feature>
<dbReference type="EMBL" id="CAEZSR010000324">
    <property type="protein sequence ID" value="CAB4601027.1"/>
    <property type="molecule type" value="Genomic_DNA"/>
</dbReference>
<organism evidence="3">
    <name type="scientific">freshwater metagenome</name>
    <dbReference type="NCBI Taxonomy" id="449393"/>
    <lineage>
        <taxon>unclassified sequences</taxon>
        <taxon>metagenomes</taxon>
        <taxon>ecological metagenomes</taxon>
    </lineage>
</organism>
<dbReference type="InterPro" id="IPR011604">
    <property type="entry name" value="PDDEXK-like_dom_sf"/>
</dbReference>